<dbReference type="InterPro" id="IPR013103">
    <property type="entry name" value="RVT_2"/>
</dbReference>
<feature type="region of interest" description="Disordered" evidence="16">
    <location>
        <begin position="377"/>
        <end position="408"/>
    </location>
</feature>
<dbReference type="SUPFAM" id="SSF56672">
    <property type="entry name" value="DNA/RNA polymerases"/>
    <property type="match status" value="1"/>
</dbReference>
<dbReference type="GO" id="GO:0032196">
    <property type="term" value="P:transposition"/>
    <property type="evidence" value="ECO:0007669"/>
    <property type="project" value="UniProtKB-KW"/>
</dbReference>
<evidence type="ECO:0000256" key="13">
    <source>
        <dbReference type="ARBA" id="ARBA00023268"/>
    </source>
</evidence>
<feature type="region of interest" description="Disordered" evidence="16">
    <location>
        <begin position="43"/>
        <end position="75"/>
    </location>
</feature>
<dbReference type="InterPro" id="IPR043502">
    <property type="entry name" value="DNA/RNA_pol_sf"/>
</dbReference>
<reference evidence="18" key="1">
    <citation type="submission" date="2017-12" db="EMBL/GenBank/DDBJ databases">
        <title>Gene loss provides genomic basis for host adaptation in cereal stripe rust fungi.</title>
        <authorList>
            <person name="Xia C."/>
        </authorList>
    </citation>
    <scope>NUCLEOTIDE SEQUENCE [LARGE SCALE GENOMIC DNA]</scope>
    <source>
        <strain evidence="18">93-210</strain>
    </source>
</reference>
<keyword evidence="8" id="KW-0694">RNA-binding</keyword>
<evidence type="ECO:0000256" key="5">
    <source>
        <dbReference type="ARBA" id="ARBA00022759"/>
    </source>
</evidence>
<dbReference type="PROSITE" id="PS50994">
    <property type="entry name" value="INTEGRASE"/>
    <property type="match status" value="1"/>
</dbReference>
<dbReference type="InterPro" id="IPR039537">
    <property type="entry name" value="Retrotran_Ty1/copia-like"/>
</dbReference>
<dbReference type="Proteomes" id="UP000239156">
    <property type="component" value="Unassembled WGS sequence"/>
</dbReference>
<comment type="catalytic activity">
    <reaction evidence="15">
        <text>DNA(n) + a 2'-deoxyribonucleoside 5'-triphosphate = DNA(n+1) + diphosphate</text>
        <dbReference type="Rhea" id="RHEA:22508"/>
        <dbReference type="Rhea" id="RHEA-COMP:17339"/>
        <dbReference type="Rhea" id="RHEA-COMP:17340"/>
        <dbReference type="ChEBI" id="CHEBI:33019"/>
        <dbReference type="ChEBI" id="CHEBI:61560"/>
        <dbReference type="ChEBI" id="CHEBI:173112"/>
        <dbReference type="EC" id="2.7.7.7"/>
    </reaction>
</comment>
<keyword evidence="9" id="KW-0229">DNA integration</keyword>
<dbReference type="GO" id="GO:0006310">
    <property type="term" value="P:DNA recombination"/>
    <property type="evidence" value="ECO:0007669"/>
    <property type="project" value="UniProtKB-KW"/>
</dbReference>
<dbReference type="GO" id="GO:0004519">
    <property type="term" value="F:endonuclease activity"/>
    <property type="evidence" value="ECO:0007669"/>
    <property type="project" value="UniProtKB-KW"/>
</dbReference>
<dbReference type="InterPro" id="IPR057670">
    <property type="entry name" value="SH3_retrovirus"/>
</dbReference>
<evidence type="ECO:0000256" key="7">
    <source>
        <dbReference type="ARBA" id="ARBA00022842"/>
    </source>
</evidence>
<dbReference type="GO" id="GO:0015074">
    <property type="term" value="P:DNA integration"/>
    <property type="evidence" value="ECO:0007669"/>
    <property type="project" value="UniProtKB-KW"/>
</dbReference>
<keyword evidence="4" id="KW-0479">Metal-binding</keyword>
<dbReference type="VEuPathDB" id="FungiDB:PSHT_07925"/>
<evidence type="ECO:0000259" key="17">
    <source>
        <dbReference type="PROSITE" id="PS50994"/>
    </source>
</evidence>
<keyword evidence="6" id="KW-0378">Hydrolase</keyword>
<dbReference type="SUPFAM" id="SSF53098">
    <property type="entry name" value="Ribonuclease H-like"/>
    <property type="match status" value="1"/>
</dbReference>
<evidence type="ECO:0000256" key="1">
    <source>
        <dbReference type="ARBA" id="ARBA00022578"/>
    </source>
</evidence>
<dbReference type="Gene3D" id="3.30.420.10">
    <property type="entry name" value="Ribonuclease H-like superfamily/Ribonuclease H"/>
    <property type="match status" value="1"/>
</dbReference>
<comment type="catalytic activity">
    <reaction evidence="14">
        <text>DNA(n) + a 2'-deoxyribonucleoside 5'-triphosphate = DNA(n+1) + diphosphate</text>
        <dbReference type="Rhea" id="RHEA:22508"/>
        <dbReference type="Rhea" id="RHEA-COMP:17339"/>
        <dbReference type="Rhea" id="RHEA-COMP:17340"/>
        <dbReference type="ChEBI" id="CHEBI:33019"/>
        <dbReference type="ChEBI" id="CHEBI:61560"/>
        <dbReference type="ChEBI" id="CHEBI:173112"/>
        <dbReference type="EC" id="2.7.7.49"/>
    </reaction>
</comment>
<dbReference type="VEuPathDB" id="FungiDB:PSHT_12574"/>
<evidence type="ECO:0000256" key="12">
    <source>
        <dbReference type="ARBA" id="ARBA00023172"/>
    </source>
</evidence>
<dbReference type="GO" id="GO:0003723">
    <property type="term" value="F:RNA binding"/>
    <property type="evidence" value="ECO:0007669"/>
    <property type="project" value="UniProtKB-KW"/>
</dbReference>
<evidence type="ECO:0000256" key="8">
    <source>
        <dbReference type="ARBA" id="ARBA00022884"/>
    </source>
</evidence>
<dbReference type="Pfam" id="PF25597">
    <property type="entry name" value="SH3_retrovirus"/>
    <property type="match status" value="1"/>
</dbReference>
<dbReference type="EMBL" id="PKSL01000247">
    <property type="protein sequence ID" value="POV97810.1"/>
    <property type="molecule type" value="Genomic_DNA"/>
</dbReference>
<evidence type="ECO:0000256" key="6">
    <source>
        <dbReference type="ARBA" id="ARBA00022801"/>
    </source>
</evidence>
<proteinExistence type="predicted"/>
<feature type="compositionally biased region" description="Low complexity" evidence="16">
    <location>
        <begin position="50"/>
        <end position="71"/>
    </location>
</feature>
<dbReference type="PANTHER" id="PTHR42648:SF11">
    <property type="entry name" value="TRANSPOSON TY4-P GAG-POL POLYPROTEIN"/>
    <property type="match status" value="1"/>
</dbReference>
<organism evidence="18 19">
    <name type="scientific">Puccinia striiformis</name>
    <dbReference type="NCBI Taxonomy" id="27350"/>
    <lineage>
        <taxon>Eukaryota</taxon>
        <taxon>Fungi</taxon>
        <taxon>Dikarya</taxon>
        <taxon>Basidiomycota</taxon>
        <taxon>Pucciniomycotina</taxon>
        <taxon>Pucciniomycetes</taxon>
        <taxon>Pucciniales</taxon>
        <taxon>Pucciniaceae</taxon>
        <taxon>Puccinia</taxon>
    </lineage>
</organism>
<keyword evidence="10" id="KW-0695">RNA-directed DNA polymerase</keyword>
<name>A0A2S4UKL7_9BASI</name>
<evidence type="ECO:0000256" key="2">
    <source>
        <dbReference type="ARBA" id="ARBA00022695"/>
    </source>
</evidence>
<evidence type="ECO:0000256" key="11">
    <source>
        <dbReference type="ARBA" id="ARBA00022932"/>
    </source>
</evidence>
<evidence type="ECO:0000256" key="14">
    <source>
        <dbReference type="ARBA" id="ARBA00048173"/>
    </source>
</evidence>
<keyword evidence="11" id="KW-0808">Transferase</keyword>
<sequence length="1357" mass="154243">MATSEEVQAQITAAMSQMSIKFQAKLEEQNALILSQQGEIQQLRHTSHMAQQQQQPQQQPQQQHIPAPHQQSRSEDKIRRFNGDVQKIHGGRNPDFASLLYDGSNYQIWEREINRTLGFVFDTPKAFLENEDNFSVRAVDEQSSISALLRSTIHKDLRAIVDGSSEQSALDLFKLIKLNCSHSNRQYKLKIVDQLLALSASKSPGSELVLAKWTKIFTDIEQLKIPTNELCGLILQSSFIAPAGVDKKTFDFSIDSKLEARENANFADVTTVIQSACGKGKNKSSSPSTDSYTPMELDAISAMRNQAKYLPPAKREPAQKAPALSYEKALYWRGQPTPESLRAKYGDECHRCGSVEHWYNNCLIYWEDVKSGLIPPPPENWTSPQSTYRPPRKEFPPHNKPGQPSRLRQLDIPTATDGKFLLDSGASTHVQGDDQDPDAEGTITVDDVYYCPGVDGVILSVGRLTECGWQLNFKGENATLISPQDVIFSTTYRNHCWYIAMCKEVINKITHKSSLDPFLWHRRLGHVSDIIVRKYLKLHFPEEAEKLIWKPFFCEQCAKSKALHQSVPGSESMIPRDSPLDLLVTDIAGPFPEDISGNKYVLTMRDHASTYIWIGILETRADAPAKIMEWIHHLKNTIGRMPKVLRSDNAPEYTGTLKKHLNKVGVEFAPVTPYSPEQNGEAERVNRTIGDMARTMLHESKMPVNFWSYAYLTASYIHNRIPNTKVDSAPLTKLYGAEVNPVKLYPFGARVLTLIPKENRSKLDERSQEGRMIGYPQSGGGWLVWIPSEEKIIHSTSVMFHEFINIPVKVAAVKSDIDIVLNQIILKLGEEQTDIINEQERKAISEIEQKEDRRLPDNIKKALVCRNAVEWRAAAEYEAVQFENLDVWEPIEPFKGAKALGARWVFVIKPPEKEGDPEIFRARYVAKGFNQRIGRDCNETYAPTASLNTLRLLWSMSNKYNYPTATFDVSSAYLYSPIDEEVYVQPPIEIRPQWKGKIMKLKKAMYGTKQAARCWWQFFKTKMENIGFEASELEQSVYIYKKKGEFVIIWLHVDDGFVVASSKEVMEGLKKAMEKELKIKWSYGYKKLVGINIKKEGNELVLDQEMLATQIVEDYKRPIITRRSTLPDEPLEINTFEAVGSTEYRSVVGSLMYLSGGTRPDISFAVNLLARYSNNPSESHWSALDFLIGYLKRSIKTKLIFRSDSEQLDLWSDANWGGEHERSTSGYVIKYLGDSIAWGAKRQTVVALSTCASEYIALSDSSQVLAGISILLEEMQHEVPMNIFCDNQTAILVANDNASKKKMKYLLRAFYFINDFVRENKIKIQWTNTISQQADIFTKKLGPNKIEDAIIQLRLRR</sequence>
<evidence type="ECO:0000313" key="18">
    <source>
        <dbReference type="EMBL" id="POV97810.1"/>
    </source>
</evidence>
<dbReference type="InterPro" id="IPR001584">
    <property type="entry name" value="Integrase_cat-core"/>
</dbReference>
<evidence type="ECO:0000256" key="9">
    <source>
        <dbReference type="ARBA" id="ARBA00022908"/>
    </source>
</evidence>
<dbReference type="GO" id="GO:0003887">
    <property type="term" value="F:DNA-directed DNA polymerase activity"/>
    <property type="evidence" value="ECO:0007669"/>
    <property type="project" value="UniProtKB-KW"/>
</dbReference>
<evidence type="ECO:0000313" key="19">
    <source>
        <dbReference type="Proteomes" id="UP000239156"/>
    </source>
</evidence>
<protein>
    <recommendedName>
        <fullName evidence="17">Integrase catalytic domain-containing protein</fullName>
    </recommendedName>
</protein>
<evidence type="ECO:0000256" key="10">
    <source>
        <dbReference type="ARBA" id="ARBA00022918"/>
    </source>
</evidence>
<evidence type="ECO:0000256" key="3">
    <source>
        <dbReference type="ARBA" id="ARBA00022722"/>
    </source>
</evidence>
<accession>A0A2S4UKL7</accession>
<dbReference type="CDD" id="cd09272">
    <property type="entry name" value="RNase_HI_RT_Ty1"/>
    <property type="match status" value="1"/>
</dbReference>
<comment type="caution">
    <text evidence="18">The sequence shown here is derived from an EMBL/GenBank/DDBJ whole genome shotgun (WGS) entry which is preliminary data.</text>
</comment>
<dbReference type="GO" id="GO:0005634">
    <property type="term" value="C:nucleus"/>
    <property type="evidence" value="ECO:0007669"/>
    <property type="project" value="UniProtKB-ARBA"/>
</dbReference>
<gene>
    <name evidence="18" type="ORF">PSTT_14838</name>
</gene>
<keyword evidence="19" id="KW-1185">Reference proteome</keyword>
<keyword evidence="11" id="KW-0239">DNA-directed DNA polymerase</keyword>
<keyword evidence="12" id="KW-0233">DNA recombination</keyword>
<keyword evidence="1" id="KW-0815">Transposition</keyword>
<keyword evidence="5" id="KW-0255">Endonuclease</keyword>
<evidence type="ECO:0000256" key="4">
    <source>
        <dbReference type="ARBA" id="ARBA00022723"/>
    </source>
</evidence>
<dbReference type="VEuPathDB" id="FungiDB:PSHT_00360"/>
<keyword evidence="13" id="KW-0511">Multifunctional enzyme</keyword>
<dbReference type="GO" id="GO:0046872">
    <property type="term" value="F:metal ion binding"/>
    <property type="evidence" value="ECO:0007669"/>
    <property type="project" value="UniProtKB-KW"/>
</dbReference>
<dbReference type="InterPro" id="IPR012337">
    <property type="entry name" value="RNaseH-like_sf"/>
</dbReference>
<dbReference type="GO" id="GO:0003964">
    <property type="term" value="F:RNA-directed DNA polymerase activity"/>
    <property type="evidence" value="ECO:0007669"/>
    <property type="project" value="UniProtKB-KW"/>
</dbReference>
<evidence type="ECO:0000256" key="15">
    <source>
        <dbReference type="ARBA" id="ARBA00049244"/>
    </source>
</evidence>
<feature type="domain" description="Integrase catalytic" evidence="17">
    <location>
        <begin position="575"/>
        <end position="738"/>
    </location>
</feature>
<dbReference type="InterPro" id="IPR036397">
    <property type="entry name" value="RNaseH_sf"/>
</dbReference>
<keyword evidence="2" id="KW-0548">Nucleotidyltransferase</keyword>
<dbReference type="VEuPathDB" id="FungiDB:PSTT_14838"/>
<keyword evidence="7" id="KW-0460">Magnesium</keyword>
<evidence type="ECO:0000256" key="16">
    <source>
        <dbReference type="SAM" id="MobiDB-lite"/>
    </source>
</evidence>
<dbReference type="GO" id="GO:0016787">
    <property type="term" value="F:hydrolase activity"/>
    <property type="evidence" value="ECO:0007669"/>
    <property type="project" value="UniProtKB-KW"/>
</dbReference>
<dbReference type="PANTHER" id="PTHR42648">
    <property type="entry name" value="TRANSPOSASE, PUTATIVE-RELATED"/>
    <property type="match status" value="1"/>
</dbReference>
<dbReference type="Pfam" id="PF07727">
    <property type="entry name" value="RVT_2"/>
    <property type="match status" value="1"/>
</dbReference>
<keyword evidence="3" id="KW-0540">Nuclease</keyword>